<dbReference type="Proteomes" id="UP000276776">
    <property type="component" value="Unassembled WGS sequence"/>
</dbReference>
<keyword evidence="3" id="KW-1185">Reference proteome</keyword>
<feature type="region of interest" description="Disordered" evidence="1">
    <location>
        <begin position="88"/>
        <end position="111"/>
    </location>
</feature>
<gene>
    <name evidence="2" type="ORF">TCLT_LOCUS3398</name>
</gene>
<dbReference type="AlphaFoldDB" id="A0A0N5CT47"/>
<evidence type="ECO:0000256" key="1">
    <source>
        <dbReference type="SAM" id="MobiDB-lite"/>
    </source>
</evidence>
<evidence type="ECO:0000313" key="4">
    <source>
        <dbReference type="WBParaSite" id="TCLT_0000340501-mRNA-1"/>
    </source>
</evidence>
<dbReference type="WBParaSite" id="TCLT_0000340501-mRNA-1">
    <property type="protein sequence ID" value="TCLT_0000340501-mRNA-1"/>
    <property type="gene ID" value="TCLT_0000340501"/>
</dbReference>
<evidence type="ECO:0000313" key="3">
    <source>
        <dbReference type="Proteomes" id="UP000276776"/>
    </source>
</evidence>
<protein>
    <submittedName>
        <fullName evidence="4">ARM repeat superfamily protein</fullName>
    </submittedName>
</protein>
<organism evidence="4">
    <name type="scientific">Thelazia callipaeda</name>
    <name type="common">Oriental eyeworm</name>
    <name type="synonym">Parasitic nematode</name>
    <dbReference type="NCBI Taxonomy" id="103827"/>
    <lineage>
        <taxon>Eukaryota</taxon>
        <taxon>Metazoa</taxon>
        <taxon>Ecdysozoa</taxon>
        <taxon>Nematoda</taxon>
        <taxon>Chromadorea</taxon>
        <taxon>Rhabditida</taxon>
        <taxon>Spirurina</taxon>
        <taxon>Spiruromorpha</taxon>
        <taxon>Thelazioidea</taxon>
        <taxon>Thelaziidae</taxon>
        <taxon>Thelazia</taxon>
    </lineage>
</organism>
<dbReference type="STRING" id="103827.A0A0N5CT47"/>
<reference evidence="2 3" key="2">
    <citation type="submission" date="2018-11" db="EMBL/GenBank/DDBJ databases">
        <authorList>
            <consortium name="Pathogen Informatics"/>
        </authorList>
    </citation>
    <scope>NUCLEOTIDE SEQUENCE [LARGE SCALE GENOMIC DNA]</scope>
</reference>
<feature type="compositionally biased region" description="Basic and acidic residues" evidence="1">
    <location>
        <begin position="99"/>
        <end position="111"/>
    </location>
</feature>
<name>A0A0N5CT47_THECL</name>
<sequence length="111" mass="12903">MIRLNDGVTLFYVEYFVLNICKVFVKFFEIYCLSKSNYLVCGFLIFYFKFDIYDVILLSEMIHLFEKADYGMQYRALSHTGAVLGSMSETGIPSYEPVLSKDDKIGTNRDE</sequence>
<proteinExistence type="predicted"/>
<reference evidence="4" key="1">
    <citation type="submission" date="2017-02" db="UniProtKB">
        <authorList>
            <consortium name="WormBaseParasite"/>
        </authorList>
    </citation>
    <scope>IDENTIFICATION</scope>
</reference>
<accession>A0A0N5CT47</accession>
<evidence type="ECO:0000313" key="2">
    <source>
        <dbReference type="EMBL" id="VDM99845.1"/>
    </source>
</evidence>
<dbReference type="OrthoDB" id="418445at2759"/>
<dbReference type="EMBL" id="UYYF01001413">
    <property type="protein sequence ID" value="VDM99845.1"/>
    <property type="molecule type" value="Genomic_DNA"/>
</dbReference>